<name>A0A3P6F9T5_BRAOL</name>
<proteinExistence type="predicted"/>
<accession>A0A3P6F9T5</accession>
<evidence type="ECO:0000313" key="1">
    <source>
        <dbReference type="EMBL" id="VDD44264.1"/>
    </source>
</evidence>
<organism evidence="1">
    <name type="scientific">Brassica oleracea</name>
    <name type="common">Wild cabbage</name>
    <dbReference type="NCBI Taxonomy" id="3712"/>
    <lineage>
        <taxon>Eukaryota</taxon>
        <taxon>Viridiplantae</taxon>
        <taxon>Streptophyta</taxon>
        <taxon>Embryophyta</taxon>
        <taxon>Tracheophyta</taxon>
        <taxon>Spermatophyta</taxon>
        <taxon>Magnoliopsida</taxon>
        <taxon>eudicotyledons</taxon>
        <taxon>Gunneridae</taxon>
        <taxon>Pentapetalae</taxon>
        <taxon>rosids</taxon>
        <taxon>malvids</taxon>
        <taxon>Brassicales</taxon>
        <taxon>Brassicaceae</taxon>
        <taxon>Brassiceae</taxon>
        <taxon>Brassica</taxon>
    </lineage>
</organism>
<reference evidence="1" key="1">
    <citation type="submission" date="2018-11" db="EMBL/GenBank/DDBJ databases">
        <authorList>
            <consortium name="Genoscope - CEA"/>
            <person name="William W."/>
        </authorList>
    </citation>
    <scope>NUCLEOTIDE SEQUENCE</scope>
</reference>
<dbReference type="EMBL" id="LR031877">
    <property type="protein sequence ID" value="VDD44264.1"/>
    <property type="molecule type" value="Genomic_DNA"/>
</dbReference>
<protein>
    <submittedName>
        <fullName evidence="1">Uncharacterized protein</fullName>
    </submittedName>
</protein>
<sequence>MEEEYKVLIQEKLQIRLWSSGADSASTCCRVRSWPRY</sequence>
<gene>
    <name evidence="1" type="ORF">BOLC5T31811H</name>
</gene>
<dbReference type="AlphaFoldDB" id="A0A3P6F9T5"/>